<dbReference type="Pfam" id="PF00561">
    <property type="entry name" value="Abhydrolase_1"/>
    <property type="match status" value="1"/>
</dbReference>
<dbReference type="InterPro" id="IPR000639">
    <property type="entry name" value="Epox_hydrolase-like"/>
</dbReference>
<protein>
    <submittedName>
        <fullName evidence="3">Hydrolase, alpha/beta fold family protein</fullName>
    </submittedName>
</protein>
<organism evidence="3 4">
    <name type="scientific">Sulfitobacter indolifex HEL-45</name>
    <dbReference type="NCBI Taxonomy" id="391624"/>
    <lineage>
        <taxon>Bacteria</taxon>
        <taxon>Pseudomonadati</taxon>
        <taxon>Pseudomonadota</taxon>
        <taxon>Alphaproteobacteria</taxon>
        <taxon>Rhodobacterales</taxon>
        <taxon>Roseobacteraceae</taxon>
        <taxon>Sulfitobacter</taxon>
    </lineage>
</organism>
<accession>A0ABM9X6Z3</accession>
<sequence length="295" mass="32990">MEPTRTETRQVNGQEIFIRHWGDESLPPLLMLHGFPEYGGAWADLAALLSLHFHCIAPDQRGYGQSSTPEGIEPYAMAHLMADMAALIEDKPVTVLAHDWGASVGYALAMFRPEVVARLIILNGVHPVPFQRAMAAGGAQSKASQYINTLRSEGSAIRLAKDDFAELLKLFSAHMDLSWLTADRLEAYRAEWGRPGRLRAMINWYRASPLQVAAPGKPIRDLPDFPVERLRVKCPHLLVWGREDTALLPEATEGLEVFVQDLTRVEIEGADHWLHHQKPQAVAEAVLDWCARRPL</sequence>
<dbReference type="GO" id="GO:0016787">
    <property type="term" value="F:hydrolase activity"/>
    <property type="evidence" value="ECO:0007669"/>
    <property type="project" value="UniProtKB-KW"/>
</dbReference>
<evidence type="ECO:0000256" key="1">
    <source>
        <dbReference type="ARBA" id="ARBA00022801"/>
    </source>
</evidence>
<comment type="caution">
    <text evidence="3">The sequence shown here is derived from an EMBL/GenBank/DDBJ whole genome shotgun (WGS) entry which is preliminary data.</text>
</comment>
<evidence type="ECO:0000259" key="2">
    <source>
        <dbReference type="Pfam" id="PF00561"/>
    </source>
</evidence>
<dbReference type="Proteomes" id="UP000003257">
    <property type="component" value="Unassembled WGS sequence"/>
</dbReference>
<gene>
    <name evidence="3" type="ORF">OIHEL45_10373</name>
</gene>
<dbReference type="EMBL" id="ABID01000002">
    <property type="protein sequence ID" value="EDQ05140.1"/>
    <property type="molecule type" value="Genomic_DNA"/>
</dbReference>
<keyword evidence="1 3" id="KW-0378">Hydrolase</keyword>
<dbReference type="InterPro" id="IPR029058">
    <property type="entry name" value="AB_hydrolase_fold"/>
</dbReference>
<evidence type="ECO:0000313" key="3">
    <source>
        <dbReference type="EMBL" id="EDQ05140.1"/>
    </source>
</evidence>
<dbReference type="RefSeq" id="WP_007119278.1">
    <property type="nucleotide sequence ID" value="NZ_ABID01000002.1"/>
</dbReference>
<proteinExistence type="predicted"/>
<dbReference type="PRINTS" id="PR00412">
    <property type="entry name" value="EPOXHYDRLASE"/>
</dbReference>
<evidence type="ECO:0000313" key="4">
    <source>
        <dbReference type="Proteomes" id="UP000003257"/>
    </source>
</evidence>
<dbReference type="Gene3D" id="3.40.50.1820">
    <property type="entry name" value="alpha/beta hydrolase"/>
    <property type="match status" value="1"/>
</dbReference>
<dbReference type="PANTHER" id="PTHR43329">
    <property type="entry name" value="EPOXIDE HYDROLASE"/>
    <property type="match status" value="1"/>
</dbReference>
<dbReference type="SUPFAM" id="SSF53474">
    <property type="entry name" value="alpha/beta-Hydrolases"/>
    <property type="match status" value="1"/>
</dbReference>
<keyword evidence="4" id="KW-1185">Reference proteome</keyword>
<feature type="domain" description="AB hydrolase-1" evidence="2">
    <location>
        <begin position="27"/>
        <end position="279"/>
    </location>
</feature>
<reference evidence="3 4" key="1">
    <citation type="submission" date="2007-11" db="EMBL/GenBank/DDBJ databases">
        <authorList>
            <person name="Wagner-Dobler I."/>
            <person name="Ferriera S."/>
            <person name="Johnson J."/>
            <person name="Kravitz S."/>
            <person name="Beeson K."/>
            <person name="Sutton G."/>
            <person name="Rogers Y.-H."/>
            <person name="Friedman R."/>
            <person name="Frazier M."/>
            <person name="Venter J.C."/>
        </authorList>
    </citation>
    <scope>NUCLEOTIDE SEQUENCE [LARGE SCALE GENOMIC DNA]</scope>
    <source>
        <strain evidence="3 4">HEL-45</strain>
    </source>
</reference>
<dbReference type="InterPro" id="IPR000073">
    <property type="entry name" value="AB_hydrolase_1"/>
</dbReference>
<name>A0ABM9X6Z3_9RHOB</name>